<feature type="compositionally biased region" description="Polar residues" evidence="1">
    <location>
        <begin position="89"/>
        <end position="100"/>
    </location>
</feature>
<evidence type="ECO:0000313" key="2">
    <source>
        <dbReference type="EMBL" id="MCW3782502.1"/>
    </source>
</evidence>
<evidence type="ECO:0000256" key="1">
    <source>
        <dbReference type="SAM" id="MobiDB-lite"/>
    </source>
</evidence>
<evidence type="ECO:0000313" key="3">
    <source>
        <dbReference type="Proteomes" id="UP001207582"/>
    </source>
</evidence>
<accession>A0ABT3J4A1</accession>
<organism evidence="2 3">
    <name type="scientific">Defluviimonas salinarum</name>
    <dbReference type="NCBI Taxonomy" id="2992147"/>
    <lineage>
        <taxon>Bacteria</taxon>
        <taxon>Pseudomonadati</taxon>
        <taxon>Pseudomonadota</taxon>
        <taxon>Alphaproteobacteria</taxon>
        <taxon>Rhodobacterales</taxon>
        <taxon>Paracoccaceae</taxon>
        <taxon>Albidovulum</taxon>
    </lineage>
</organism>
<sequence>MPETIACGLCGREHKPVFLGSTDQGDGCAAEVAEGRLFGHYGSAVADMTVLDFKGDVPADGTLVCDTCITEMLADGRLAEADGDRATQSDEALQSSLKEV</sequence>
<proteinExistence type="predicted"/>
<gene>
    <name evidence="2" type="ORF">OM960_13000</name>
</gene>
<dbReference type="Proteomes" id="UP001207582">
    <property type="component" value="Unassembled WGS sequence"/>
</dbReference>
<name>A0ABT3J4A1_9RHOB</name>
<reference evidence="2 3" key="1">
    <citation type="submission" date="2022-10" db="EMBL/GenBank/DDBJ databases">
        <title>Defluviimonas sp. CAU 1641 isolated from mud.</title>
        <authorList>
            <person name="Kim W."/>
        </authorList>
    </citation>
    <scope>NUCLEOTIDE SEQUENCE [LARGE SCALE GENOMIC DNA]</scope>
    <source>
        <strain evidence="2 3">CAU 1641</strain>
    </source>
</reference>
<dbReference type="RefSeq" id="WP_264772235.1">
    <property type="nucleotide sequence ID" value="NZ_JAPDOG010000011.1"/>
</dbReference>
<keyword evidence="3" id="KW-1185">Reference proteome</keyword>
<dbReference type="EMBL" id="JAPDOG010000011">
    <property type="protein sequence ID" value="MCW3782502.1"/>
    <property type="molecule type" value="Genomic_DNA"/>
</dbReference>
<feature type="region of interest" description="Disordered" evidence="1">
    <location>
        <begin position="81"/>
        <end position="100"/>
    </location>
</feature>
<protein>
    <submittedName>
        <fullName evidence="2">Uncharacterized protein</fullName>
    </submittedName>
</protein>
<comment type="caution">
    <text evidence="2">The sequence shown here is derived from an EMBL/GenBank/DDBJ whole genome shotgun (WGS) entry which is preliminary data.</text>
</comment>